<reference evidence="3 4" key="1">
    <citation type="submission" date="2017-03" db="EMBL/GenBank/DDBJ databases">
        <authorList>
            <person name="Afonso C.L."/>
            <person name="Miller P.J."/>
            <person name="Scott M.A."/>
            <person name="Spackman E."/>
            <person name="Goraichik I."/>
            <person name="Dimitrov K.M."/>
            <person name="Suarez D.L."/>
            <person name="Swayne D.E."/>
        </authorList>
    </citation>
    <scope>NUCLEOTIDE SEQUENCE [LARGE SCALE GENOMIC DNA]</scope>
    <source>
        <strain evidence="3 4">CECT 8287</strain>
    </source>
</reference>
<evidence type="ECO:0000313" key="4">
    <source>
        <dbReference type="Proteomes" id="UP000193827"/>
    </source>
</evidence>
<keyword evidence="4" id="KW-1185">Reference proteome</keyword>
<evidence type="ECO:0000259" key="2">
    <source>
        <dbReference type="Pfam" id="PF13670"/>
    </source>
</evidence>
<evidence type="ECO:0000313" key="3">
    <source>
        <dbReference type="EMBL" id="SLN09919.1"/>
    </source>
</evidence>
<organism evidence="3 4">
    <name type="scientific">Roseovarius litorisediminis</name>
    <dbReference type="NCBI Taxonomy" id="1312363"/>
    <lineage>
        <taxon>Bacteria</taxon>
        <taxon>Pseudomonadati</taxon>
        <taxon>Pseudomonadota</taxon>
        <taxon>Alphaproteobacteria</taxon>
        <taxon>Rhodobacterales</taxon>
        <taxon>Roseobacteraceae</taxon>
        <taxon>Roseovarius</taxon>
    </lineage>
</organism>
<dbReference type="Proteomes" id="UP000193827">
    <property type="component" value="Unassembled WGS sequence"/>
</dbReference>
<dbReference type="RefSeq" id="WP_085890425.1">
    <property type="nucleotide sequence ID" value="NZ_FWFL01000001.1"/>
</dbReference>
<name>A0A1Y5R7S6_9RHOB</name>
<gene>
    <name evidence="3" type="ORF">PEL8287_00121</name>
</gene>
<accession>A0A1Y5R7S6</accession>
<sequence length="87" mass="9555">MKRIIALSLAILAGTATTTLATSSEISGTPDAAVVEQIKTNLADQGYEVRKVKTEDGMYETYAMKDGEKFEIYFDKDLNVVKTKSDD</sequence>
<feature type="signal peptide" evidence="1">
    <location>
        <begin position="1"/>
        <end position="21"/>
    </location>
</feature>
<dbReference type="OrthoDB" id="7850927at2"/>
<dbReference type="EMBL" id="FWFL01000001">
    <property type="protein sequence ID" value="SLN09919.1"/>
    <property type="molecule type" value="Genomic_DNA"/>
</dbReference>
<feature type="domain" description="PepSY" evidence="2">
    <location>
        <begin position="6"/>
        <end position="83"/>
    </location>
</feature>
<dbReference type="Pfam" id="PF13670">
    <property type="entry name" value="PepSY_2"/>
    <property type="match status" value="1"/>
</dbReference>
<protein>
    <recommendedName>
        <fullName evidence="2">PepSY domain-containing protein</fullName>
    </recommendedName>
</protein>
<proteinExistence type="predicted"/>
<keyword evidence="1" id="KW-0732">Signal</keyword>
<dbReference type="AlphaFoldDB" id="A0A1Y5R7S6"/>
<evidence type="ECO:0000256" key="1">
    <source>
        <dbReference type="SAM" id="SignalP"/>
    </source>
</evidence>
<feature type="chain" id="PRO_5012712209" description="PepSY domain-containing protein" evidence="1">
    <location>
        <begin position="22"/>
        <end position="87"/>
    </location>
</feature>
<dbReference type="InterPro" id="IPR025711">
    <property type="entry name" value="PepSY"/>
</dbReference>